<reference evidence="1" key="1">
    <citation type="submission" date="2009-01" db="EMBL/GenBank/DDBJ databases">
        <title>Complete sequence of plasmid1 of Arthrobacter chlorophenolicus A6.</title>
        <authorList>
            <consortium name="US DOE Joint Genome Institute"/>
            <person name="Lucas S."/>
            <person name="Copeland A."/>
            <person name="Lapidus A."/>
            <person name="Glavina del Rio T."/>
            <person name="Tice H."/>
            <person name="Bruce D."/>
            <person name="Goodwin L."/>
            <person name="Pitluck S."/>
            <person name="Goltsman E."/>
            <person name="Clum A."/>
            <person name="Larimer F."/>
            <person name="Land M."/>
            <person name="Hauser L."/>
            <person name="Kyrpides N."/>
            <person name="Mikhailova N."/>
            <person name="Jansson J."/>
            <person name="Richardson P."/>
        </authorList>
    </citation>
    <scope>NUCLEOTIDE SEQUENCE [LARGE SCALE GENOMIC DNA]</scope>
    <source>
        <strain evidence="1">A6</strain>
        <plasmid evidence="1">pACHL01</plasmid>
    </source>
</reference>
<sequence>MRDPLAPRQFVLAQDIKAGQTFVHGKGGKHWTALADADTTNMRKHGRTGDLLVSVPVSSRGTAQGMPLGVPLDKIVRIVRTPAAKD</sequence>
<evidence type="ECO:0000313" key="1">
    <source>
        <dbReference type="EMBL" id="ACL42287.1"/>
    </source>
</evidence>
<dbReference type="KEGG" id="ach:Achl_4336"/>
<dbReference type="HOGENOM" id="CLU_2491069_0_0_11"/>
<keyword evidence="2" id="KW-1185">Reference proteome</keyword>
<dbReference type="RefSeq" id="WP_012623304.1">
    <property type="nucleotide sequence ID" value="NC_011879.1"/>
</dbReference>
<protein>
    <submittedName>
        <fullName evidence="1">Uncharacterized protein</fullName>
    </submittedName>
</protein>
<organism evidence="1 2">
    <name type="scientific">Pseudarthrobacter chlorophenolicus (strain ATCC 700700 / DSM 12829 / CIP 107037 / JCM 12360 / KCTC 9906 / NCIMB 13794 / A6)</name>
    <name type="common">Arthrobacter chlorophenolicus</name>
    <dbReference type="NCBI Taxonomy" id="452863"/>
    <lineage>
        <taxon>Bacteria</taxon>
        <taxon>Bacillati</taxon>
        <taxon>Actinomycetota</taxon>
        <taxon>Actinomycetes</taxon>
        <taxon>Micrococcales</taxon>
        <taxon>Micrococcaceae</taxon>
        <taxon>Pseudarthrobacter</taxon>
    </lineage>
</organism>
<dbReference type="AlphaFoldDB" id="B8HIP0"/>
<keyword evidence="1" id="KW-0614">Plasmid</keyword>
<name>B8HIP0_PSECP</name>
<proteinExistence type="predicted"/>
<evidence type="ECO:0000313" key="2">
    <source>
        <dbReference type="Proteomes" id="UP000002505"/>
    </source>
</evidence>
<accession>B8HIP0</accession>
<dbReference type="EMBL" id="CP001342">
    <property type="protein sequence ID" value="ACL42287.1"/>
    <property type="molecule type" value="Genomic_DNA"/>
</dbReference>
<gene>
    <name evidence="1" type="ordered locus">Achl_4336</name>
</gene>
<geneLocation type="plasmid" evidence="1 2">
    <name>pACHL01</name>
</geneLocation>
<dbReference type="OrthoDB" id="4966370at2"/>
<dbReference type="Proteomes" id="UP000002505">
    <property type="component" value="Plasmid pACHL01"/>
</dbReference>